<dbReference type="RefSeq" id="WP_087643415.1">
    <property type="nucleotide sequence ID" value="NZ_FCON02000008.1"/>
</dbReference>
<dbReference type="AlphaFoldDB" id="A0A158G1A1"/>
<dbReference type="Proteomes" id="UP000054770">
    <property type="component" value="Unassembled WGS sequence"/>
</dbReference>
<evidence type="ECO:0000313" key="2">
    <source>
        <dbReference type="EMBL" id="SAL25856.1"/>
    </source>
</evidence>
<proteinExistence type="predicted"/>
<comment type="caution">
    <text evidence="2">The sequence shown here is derived from an EMBL/GenBank/DDBJ whole genome shotgun (WGS) entry which is preliminary data.</text>
</comment>
<keyword evidence="1" id="KW-1133">Transmembrane helix</keyword>
<keyword evidence="1" id="KW-0812">Transmembrane</keyword>
<protein>
    <submittedName>
        <fullName evidence="2">Membrane protein</fullName>
    </submittedName>
</protein>
<evidence type="ECO:0000256" key="1">
    <source>
        <dbReference type="SAM" id="Phobius"/>
    </source>
</evidence>
<gene>
    <name evidence="2" type="ORF">AWB68_01189</name>
</gene>
<reference evidence="2" key="1">
    <citation type="submission" date="2016-01" db="EMBL/GenBank/DDBJ databases">
        <authorList>
            <person name="Peeters C."/>
        </authorList>
    </citation>
    <scope>NUCLEOTIDE SEQUENCE [LARGE SCALE GENOMIC DNA]</scope>
    <source>
        <strain evidence="2">LMG 22940</strain>
    </source>
</reference>
<name>A0A158G1A1_9BURK</name>
<dbReference type="OrthoDB" id="8657357at2"/>
<keyword evidence="1" id="KW-0472">Membrane</keyword>
<organism evidence="2 3">
    <name type="scientific">Caballeronia choica</name>
    <dbReference type="NCBI Taxonomy" id="326476"/>
    <lineage>
        <taxon>Bacteria</taxon>
        <taxon>Pseudomonadati</taxon>
        <taxon>Pseudomonadota</taxon>
        <taxon>Betaproteobacteria</taxon>
        <taxon>Burkholderiales</taxon>
        <taxon>Burkholderiaceae</taxon>
        <taxon>Caballeronia</taxon>
    </lineage>
</organism>
<keyword evidence="3" id="KW-1185">Reference proteome</keyword>
<dbReference type="EMBL" id="FCON02000008">
    <property type="protein sequence ID" value="SAL25856.1"/>
    <property type="molecule type" value="Genomic_DNA"/>
</dbReference>
<sequence>MVEADKPREPGRAASKTSFLKLLKAVFWSFFGVRRRADLESDAAQLNPLHLIAAGVLGAVVFIVVLLLVVRAVVG</sequence>
<evidence type="ECO:0000313" key="3">
    <source>
        <dbReference type="Proteomes" id="UP000054770"/>
    </source>
</evidence>
<dbReference type="InterPro" id="IPR021344">
    <property type="entry name" value="DUF2970"/>
</dbReference>
<feature type="transmembrane region" description="Helical" evidence="1">
    <location>
        <begin position="49"/>
        <end position="74"/>
    </location>
</feature>
<dbReference type="Pfam" id="PF11174">
    <property type="entry name" value="DUF2970"/>
    <property type="match status" value="1"/>
</dbReference>
<accession>A0A158G1A1</accession>